<organism evidence="2 3">
    <name type="scientific">Teratosphaeria destructans</name>
    <dbReference type="NCBI Taxonomy" id="418781"/>
    <lineage>
        <taxon>Eukaryota</taxon>
        <taxon>Fungi</taxon>
        <taxon>Dikarya</taxon>
        <taxon>Ascomycota</taxon>
        <taxon>Pezizomycotina</taxon>
        <taxon>Dothideomycetes</taxon>
        <taxon>Dothideomycetidae</taxon>
        <taxon>Mycosphaerellales</taxon>
        <taxon>Teratosphaeriaceae</taxon>
        <taxon>Teratosphaeria</taxon>
    </lineage>
</organism>
<feature type="domain" description="Heterokaryon incompatibility" evidence="1">
    <location>
        <begin position="60"/>
        <end position="161"/>
    </location>
</feature>
<dbReference type="InterPro" id="IPR052895">
    <property type="entry name" value="HetReg/Transcr_Mod"/>
</dbReference>
<accession>A0A9W7SWP2</accession>
<dbReference type="AlphaFoldDB" id="A0A9W7SWP2"/>
<dbReference type="InterPro" id="IPR010730">
    <property type="entry name" value="HET"/>
</dbReference>
<keyword evidence="3" id="KW-1185">Reference proteome</keyword>
<protein>
    <submittedName>
        <fullName evidence="2">Heterokaryon incompatibility protein (HET)</fullName>
    </submittedName>
</protein>
<evidence type="ECO:0000313" key="3">
    <source>
        <dbReference type="Proteomes" id="UP001138500"/>
    </source>
</evidence>
<gene>
    <name evidence="2" type="ORF">Tdes44962_MAKER08392</name>
</gene>
<dbReference type="PANTHER" id="PTHR24148">
    <property type="entry name" value="ANKYRIN REPEAT DOMAIN-CONTAINING PROTEIN 39 HOMOLOG-RELATED"/>
    <property type="match status" value="1"/>
</dbReference>
<evidence type="ECO:0000313" key="2">
    <source>
        <dbReference type="EMBL" id="KAH9836912.1"/>
    </source>
</evidence>
<evidence type="ECO:0000259" key="1">
    <source>
        <dbReference type="Pfam" id="PF06985"/>
    </source>
</evidence>
<comment type="caution">
    <text evidence="2">The sequence shown here is derived from an EMBL/GenBank/DDBJ whole genome shotgun (WGS) entry which is preliminary data.</text>
</comment>
<dbReference type="Pfam" id="PF06985">
    <property type="entry name" value="HET"/>
    <property type="match status" value="1"/>
</dbReference>
<dbReference type="Proteomes" id="UP001138500">
    <property type="component" value="Unassembled WGS sequence"/>
</dbReference>
<dbReference type="OrthoDB" id="3553147at2759"/>
<reference evidence="2 3" key="1">
    <citation type="journal article" date="2018" name="IMA Fungus">
        <title>IMA Genome-F 10: Nine draft genome sequences of Claviceps purpurea s.lat., including C. arundinis, C. humidiphila, and C. cf. spartinae, pseudomolecules for the pitch canker pathogen Fusarium circinatum, draft genome of Davidsoniella eucalypti, Grosmannia galeiformis, Quambalaria eucalypti, and Teratosphaeria destructans.</title>
        <authorList>
            <person name="Wingfield B.D."/>
            <person name="Liu M."/>
            <person name="Nguyen H.D."/>
            <person name="Lane F.A."/>
            <person name="Morgan S.W."/>
            <person name="De Vos L."/>
            <person name="Wilken P.M."/>
            <person name="Duong T.A."/>
            <person name="Aylward J."/>
            <person name="Coetzee M.P."/>
            <person name="Dadej K."/>
            <person name="De Beer Z.W."/>
            <person name="Findlay W."/>
            <person name="Havenga M."/>
            <person name="Kolarik M."/>
            <person name="Menzies J.G."/>
            <person name="Naidoo K."/>
            <person name="Pochopski O."/>
            <person name="Shoukouhi P."/>
            <person name="Santana Q.C."/>
            <person name="Seifert K.A."/>
            <person name="Soal N."/>
            <person name="Steenkamp E.T."/>
            <person name="Tatham C.T."/>
            <person name="van der Nest M.A."/>
            <person name="Wingfield M.J."/>
        </authorList>
    </citation>
    <scope>NUCLEOTIDE SEQUENCE [LARGE SCALE GENOMIC DNA]</scope>
    <source>
        <strain evidence="2">CMW44962</strain>
    </source>
</reference>
<dbReference type="PANTHER" id="PTHR24148:SF64">
    <property type="entry name" value="HETEROKARYON INCOMPATIBILITY DOMAIN-CONTAINING PROTEIN"/>
    <property type="match status" value="1"/>
</dbReference>
<proteinExistence type="predicted"/>
<name>A0A9W7SWP2_9PEZI</name>
<dbReference type="EMBL" id="RIBY02000802">
    <property type="protein sequence ID" value="KAH9836912.1"/>
    <property type="molecule type" value="Genomic_DNA"/>
</dbReference>
<reference evidence="2 3" key="2">
    <citation type="journal article" date="2021" name="Curr. Genet.">
        <title>Genetic response to nitrogen starvation in the aggressive Eucalyptus foliar pathogen Teratosphaeria destructans.</title>
        <authorList>
            <person name="Havenga M."/>
            <person name="Wingfield B.D."/>
            <person name="Wingfield M.J."/>
            <person name="Dreyer L.L."/>
            <person name="Roets F."/>
            <person name="Aylward J."/>
        </authorList>
    </citation>
    <scope>NUCLEOTIDE SEQUENCE [LARGE SCALE GENOMIC DNA]</scope>
    <source>
        <strain evidence="2">CMW44962</strain>
    </source>
</reference>
<sequence>MGTVGLERLKKQSSVKTLYKPLDTKTKQIRLLTLGIGTTSDNVKGRLIHASLEGWRKPKYETTSCRWADSVGETALIDGISVDVPHGGLHVLKSLRLPDKVRVVWLDCICINQANDAERSQQVAMMDEVYRQGVQNIADLGEDDAGGHPRRAVELIKLILEDIRREAKDKKALFAHVTEEIFIERCPVSWRLAEA</sequence>